<organism evidence="2 3">
    <name type="scientific">Trichuris muris</name>
    <name type="common">Mouse whipworm</name>
    <dbReference type="NCBI Taxonomy" id="70415"/>
    <lineage>
        <taxon>Eukaryota</taxon>
        <taxon>Metazoa</taxon>
        <taxon>Ecdysozoa</taxon>
        <taxon>Nematoda</taxon>
        <taxon>Enoplea</taxon>
        <taxon>Dorylaimia</taxon>
        <taxon>Trichinellida</taxon>
        <taxon>Trichuridae</taxon>
        <taxon>Trichuris</taxon>
    </lineage>
</organism>
<evidence type="ECO:0000313" key="2">
    <source>
        <dbReference type="Proteomes" id="UP000046395"/>
    </source>
</evidence>
<feature type="region of interest" description="Disordered" evidence="1">
    <location>
        <begin position="70"/>
        <end position="103"/>
    </location>
</feature>
<dbReference type="STRING" id="70415.A0A5S6Q174"/>
<keyword evidence="2" id="KW-1185">Reference proteome</keyword>
<accession>A0A5S6Q174</accession>
<sequence>MCEFLTAATPQETMGTITKILSDQALEVDGVPRHVRDVRKQALSDEVQGNPSAQDNGNELVVYFPAQPVDDEAESVPGPPAAQLQELRRSSRVRRPPRYLCCD</sequence>
<reference evidence="3" key="1">
    <citation type="submission" date="2019-12" db="UniProtKB">
        <authorList>
            <consortium name="WormBaseParasite"/>
        </authorList>
    </citation>
    <scope>IDENTIFICATION</scope>
</reference>
<dbReference type="WBParaSite" id="TMUE_0000000904.1">
    <property type="protein sequence ID" value="TMUE_0000000904.1"/>
    <property type="gene ID" value="WBGene00296825"/>
</dbReference>
<evidence type="ECO:0000256" key="1">
    <source>
        <dbReference type="SAM" id="MobiDB-lite"/>
    </source>
</evidence>
<dbReference type="Proteomes" id="UP000046395">
    <property type="component" value="Unassembled WGS sequence"/>
</dbReference>
<name>A0A5S6Q174_TRIMR</name>
<dbReference type="AlphaFoldDB" id="A0A5S6Q174"/>
<evidence type="ECO:0000313" key="3">
    <source>
        <dbReference type="WBParaSite" id="TMUE_0000000904.1"/>
    </source>
</evidence>
<proteinExistence type="predicted"/>
<protein>
    <submittedName>
        <fullName evidence="3">Uncharacterized protein</fullName>
    </submittedName>
</protein>